<sequence>MNRRSIRLAAILGAAVTLAGGSLAAASELTNPSSAATEKAAAKHVLLLSVDGLHQSDLTWYITQHPDSALARLVHGGVQYTNAHTTTPSDSFPGMTAQVTGGGPGTTGVYYDDTYNHALLPAGTTDCKTAKPGAEVDLTEDLDKNKASLDAGQGLTGLPGSILQMTGDAASLIDPSKLPVDPTTCKPVYPHSYLQVNTVFNVARKAGLRTAWSDKHIAYDILNGPSGDGIQDQFSPEINSDANGYPAGNDWTTDNKATEQYDDYKVKAVLNEIDGYDHSGGHKVGTPAIFGMNFQSVSTAQKLPTSDGLKGGYATKAAPGPLLQKNLDFVNTEVGAMVKEIQDKGLASSTDIILSAKHGQSPTDPTALTRIDDGPLLDGLNTAWKAAHPGTGDLVAHSVDDDGMLLWLNDRSEAAASFAKQYLLAQSGQGNDINGNAKAFTNSGLAKVYAGKDTAAYFGVKPGDARVPDLFGIAKYGVVYTGGQKKIAEHGGAHADDLSVPLVISGAGTKAGVTKAGQVKTAQIAPTILTLLGLDPQSLQAVQKDHTKSLRIR</sequence>
<feature type="chain" id="PRO_5046868462" evidence="1">
    <location>
        <begin position="25"/>
        <end position="553"/>
    </location>
</feature>
<dbReference type="InterPro" id="IPR002591">
    <property type="entry name" value="Phosphodiest/P_Trfase"/>
</dbReference>
<evidence type="ECO:0000313" key="3">
    <source>
        <dbReference type="Proteomes" id="UP001458415"/>
    </source>
</evidence>
<dbReference type="SUPFAM" id="SSF53649">
    <property type="entry name" value="Alkaline phosphatase-like"/>
    <property type="match status" value="1"/>
</dbReference>
<dbReference type="PANTHER" id="PTHR10151">
    <property type="entry name" value="ECTONUCLEOTIDE PYROPHOSPHATASE/PHOSPHODIESTERASE"/>
    <property type="match status" value="1"/>
</dbReference>
<reference evidence="2 3" key="1">
    <citation type="submission" date="2024-06" db="EMBL/GenBank/DDBJ databases">
        <title>The Natural Products Discovery Center: Release of the First 8490 Sequenced Strains for Exploring Actinobacteria Biosynthetic Diversity.</title>
        <authorList>
            <person name="Kalkreuter E."/>
            <person name="Kautsar S.A."/>
            <person name="Yang D."/>
            <person name="Bader C.D."/>
            <person name="Teijaro C.N."/>
            <person name="Fluegel L."/>
            <person name="Davis C.M."/>
            <person name="Simpson J.R."/>
            <person name="Lauterbach L."/>
            <person name="Steele A.D."/>
            <person name="Gui C."/>
            <person name="Meng S."/>
            <person name="Li G."/>
            <person name="Viehrig K."/>
            <person name="Ye F."/>
            <person name="Su P."/>
            <person name="Kiefer A.F."/>
            <person name="Nichols A."/>
            <person name="Cepeda A.J."/>
            <person name="Yan W."/>
            <person name="Fan B."/>
            <person name="Jiang Y."/>
            <person name="Adhikari A."/>
            <person name="Zheng C.-J."/>
            <person name="Schuster L."/>
            <person name="Cowan T.M."/>
            <person name="Smanski M.J."/>
            <person name="Chevrette M.G."/>
            <person name="De Carvalho L.P.S."/>
            <person name="Shen B."/>
        </authorList>
    </citation>
    <scope>NUCLEOTIDE SEQUENCE [LARGE SCALE GENOMIC DNA]</scope>
    <source>
        <strain evidence="2 3">NPDC000634</strain>
    </source>
</reference>
<dbReference type="EMBL" id="JBEPCU010000017">
    <property type="protein sequence ID" value="MER6975972.1"/>
    <property type="molecule type" value="Genomic_DNA"/>
</dbReference>
<evidence type="ECO:0000313" key="2">
    <source>
        <dbReference type="EMBL" id="MER6975972.1"/>
    </source>
</evidence>
<proteinExistence type="predicted"/>
<dbReference type="Gene3D" id="3.40.720.10">
    <property type="entry name" value="Alkaline Phosphatase, subunit A"/>
    <property type="match status" value="1"/>
</dbReference>
<dbReference type="InterPro" id="IPR017850">
    <property type="entry name" value="Alkaline_phosphatase_core_sf"/>
</dbReference>
<protein>
    <submittedName>
        <fullName evidence="2">Alkaline phosphatase family protein</fullName>
    </submittedName>
</protein>
<feature type="signal peptide" evidence="1">
    <location>
        <begin position="1"/>
        <end position="24"/>
    </location>
</feature>
<name>A0ABV1VVK6_9ACTN</name>
<keyword evidence="1" id="KW-0732">Signal</keyword>
<dbReference type="Pfam" id="PF01663">
    <property type="entry name" value="Phosphodiest"/>
    <property type="match status" value="1"/>
</dbReference>
<keyword evidence="3" id="KW-1185">Reference proteome</keyword>
<comment type="caution">
    <text evidence="2">The sequence shown here is derived from an EMBL/GenBank/DDBJ whole genome shotgun (WGS) entry which is preliminary data.</text>
</comment>
<organism evidence="2 3">
    <name type="scientific">Streptomyces carpinensis</name>
    <dbReference type="NCBI Taxonomy" id="66369"/>
    <lineage>
        <taxon>Bacteria</taxon>
        <taxon>Bacillati</taxon>
        <taxon>Actinomycetota</taxon>
        <taxon>Actinomycetes</taxon>
        <taxon>Kitasatosporales</taxon>
        <taxon>Streptomycetaceae</taxon>
        <taxon>Streptomyces</taxon>
    </lineage>
</organism>
<accession>A0ABV1VVK6</accession>
<dbReference type="PANTHER" id="PTHR10151:SF120">
    <property type="entry name" value="BIS(5'-ADENOSYL)-TRIPHOSPHATASE"/>
    <property type="match status" value="1"/>
</dbReference>
<evidence type="ECO:0000256" key="1">
    <source>
        <dbReference type="SAM" id="SignalP"/>
    </source>
</evidence>
<dbReference type="RefSeq" id="WP_208640541.1">
    <property type="nucleotide sequence ID" value="NZ_MUBM01000020.1"/>
</dbReference>
<dbReference type="Proteomes" id="UP001458415">
    <property type="component" value="Unassembled WGS sequence"/>
</dbReference>
<gene>
    <name evidence="2" type="ORF">ABT317_02675</name>
</gene>